<protein>
    <submittedName>
        <fullName evidence="2">Spore coat protein U</fullName>
    </submittedName>
</protein>
<evidence type="ECO:0000313" key="2">
    <source>
        <dbReference type="EMBL" id="EIL87361.1"/>
    </source>
</evidence>
<dbReference type="InterPro" id="IPR053167">
    <property type="entry name" value="Spore_coat_component"/>
</dbReference>
<dbReference type="EMBL" id="AJXU01000080">
    <property type="protein sequence ID" value="EIL87361.1"/>
    <property type="molecule type" value="Genomic_DNA"/>
</dbReference>
<dbReference type="eggNOG" id="COG5430">
    <property type="taxonomic scope" value="Bacteria"/>
</dbReference>
<dbReference type="AlphaFoldDB" id="I4VJH0"/>
<keyword evidence="3" id="KW-1185">Reference proteome</keyword>
<dbReference type="PANTHER" id="PTHR37089:SF3">
    <property type="entry name" value="EXPORTED PROTEIN"/>
    <property type="match status" value="1"/>
</dbReference>
<evidence type="ECO:0000259" key="1">
    <source>
        <dbReference type="Pfam" id="PF05229"/>
    </source>
</evidence>
<dbReference type="STRING" id="1163408.UU9_16336"/>
<comment type="caution">
    <text evidence="2">The sequence shown here is derived from an EMBL/GenBank/DDBJ whole genome shotgun (WGS) entry which is preliminary data.</text>
</comment>
<sequence>MLAVAPLHAAICNLSVQPLDFGNYDFQSSQDLESVGHVIVTCDVSSSFTIALSPGTGTFAARSMQNGAHQLFYNLYTDPTRTMVWGDGSGGSTAVGDSGIEVDRTVYGSVPAGQNPYIGVYNDAITVTLSF</sequence>
<keyword evidence="2" id="KW-0167">Capsid protein</keyword>
<dbReference type="PANTHER" id="PTHR37089">
    <property type="entry name" value="PROTEIN U-RELATED"/>
    <property type="match status" value="1"/>
</dbReference>
<evidence type="ECO:0000313" key="3">
    <source>
        <dbReference type="Proteomes" id="UP000004210"/>
    </source>
</evidence>
<reference evidence="2 3" key="1">
    <citation type="journal article" date="2012" name="J. Bacteriol.">
        <title>Genome sequences for six rhodanobacter strains, isolated from soils and the terrestrial subsurface, with variable denitrification capabilities.</title>
        <authorList>
            <person name="Kostka J.E."/>
            <person name="Green S.J."/>
            <person name="Rishishwar L."/>
            <person name="Prakash O."/>
            <person name="Katz L.S."/>
            <person name="Marino-Ramirez L."/>
            <person name="Jordan I.K."/>
            <person name="Munk C."/>
            <person name="Ivanova N."/>
            <person name="Mikhailova N."/>
            <person name="Watson D.B."/>
            <person name="Brown S.D."/>
            <person name="Palumbo A.V."/>
            <person name="Brooks S.C."/>
        </authorList>
    </citation>
    <scope>NUCLEOTIDE SEQUENCE [LARGE SCALE GENOMIC DNA]</scope>
    <source>
        <strain evidence="3">Jip2T</strain>
    </source>
</reference>
<dbReference type="Pfam" id="PF05229">
    <property type="entry name" value="SCPU"/>
    <property type="match status" value="1"/>
</dbReference>
<feature type="domain" description="Spore coat protein U/FanG" evidence="1">
    <location>
        <begin position="2"/>
        <end position="128"/>
    </location>
</feature>
<dbReference type="PATRIC" id="fig|1163408.3.peg.3309"/>
<dbReference type="SMART" id="SM00972">
    <property type="entry name" value="SCPU"/>
    <property type="match status" value="1"/>
</dbReference>
<name>I4VJH0_9GAMM</name>
<accession>I4VJH0</accession>
<gene>
    <name evidence="2" type="ORF">UU9_16336</name>
</gene>
<organism evidence="2 3">
    <name type="scientific">Rhodanobacter fulvus Jip2</name>
    <dbReference type="NCBI Taxonomy" id="1163408"/>
    <lineage>
        <taxon>Bacteria</taxon>
        <taxon>Pseudomonadati</taxon>
        <taxon>Pseudomonadota</taxon>
        <taxon>Gammaproteobacteria</taxon>
        <taxon>Lysobacterales</taxon>
        <taxon>Rhodanobacteraceae</taxon>
        <taxon>Rhodanobacter</taxon>
    </lineage>
</organism>
<dbReference type="Proteomes" id="UP000004210">
    <property type="component" value="Unassembled WGS sequence"/>
</dbReference>
<dbReference type="InterPro" id="IPR007893">
    <property type="entry name" value="Spore_coat_U/FanG"/>
</dbReference>
<keyword evidence="2" id="KW-0946">Virion</keyword>
<proteinExistence type="predicted"/>